<dbReference type="RefSeq" id="WP_091644879.1">
    <property type="nucleotide sequence ID" value="NZ_FOEG01000006.1"/>
</dbReference>
<dbReference type="Pfam" id="PF13490">
    <property type="entry name" value="zf-HC2"/>
    <property type="match status" value="1"/>
</dbReference>
<organism evidence="2 3">
    <name type="scientific">Aquisalimonas asiatica</name>
    <dbReference type="NCBI Taxonomy" id="406100"/>
    <lineage>
        <taxon>Bacteria</taxon>
        <taxon>Pseudomonadati</taxon>
        <taxon>Pseudomonadota</taxon>
        <taxon>Gammaproteobacteria</taxon>
        <taxon>Chromatiales</taxon>
        <taxon>Ectothiorhodospiraceae</taxon>
        <taxon>Aquisalimonas</taxon>
    </lineage>
</organism>
<accession>A0A1H8UE16</accession>
<proteinExistence type="predicted"/>
<protein>
    <submittedName>
        <fullName evidence="2">Mycothiol system anti-sigma-R factor</fullName>
    </submittedName>
</protein>
<dbReference type="NCBIfam" id="TIGR03988">
    <property type="entry name" value="antisig_RsrA"/>
    <property type="match status" value="1"/>
</dbReference>
<dbReference type="EMBL" id="FOEG01000006">
    <property type="protein sequence ID" value="SEP01459.1"/>
    <property type="molecule type" value="Genomic_DNA"/>
</dbReference>
<evidence type="ECO:0000313" key="3">
    <source>
        <dbReference type="Proteomes" id="UP000199657"/>
    </source>
</evidence>
<dbReference type="STRING" id="406100.SAMN04488052_106135"/>
<evidence type="ECO:0000259" key="1">
    <source>
        <dbReference type="Pfam" id="PF13490"/>
    </source>
</evidence>
<dbReference type="Proteomes" id="UP000199657">
    <property type="component" value="Unassembled WGS sequence"/>
</dbReference>
<dbReference type="InterPro" id="IPR024020">
    <property type="entry name" value="Anit_sigma_mycothiol_RsrA"/>
</dbReference>
<dbReference type="InterPro" id="IPR027383">
    <property type="entry name" value="Znf_put"/>
</dbReference>
<dbReference type="OrthoDB" id="3267840at2"/>
<reference evidence="2 3" key="1">
    <citation type="submission" date="2016-10" db="EMBL/GenBank/DDBJ databases">
        <authorList>
            <person name="de Groot N.N."/>
        </authorList>
    </citation>
    <scope>NUCLEOTIDE SEQUENCE [LARGE SCALE GENOMIC DNA]</scope>
    <source>
        <strain evidence="2 3">CGMCC 1.6291</strain>
    </source>
</reference>
<dbReference type="AlphaFoldDB" id="A0A1H8UE16"/>
<evidence type="ECO:0000313" key="2">
    <source>
        <dbReference type="EMBL" id="SEP01459.1"/>
    </source>
</evidence>
<keyword evidence="3" id="KW-1185">Reference proteome</keyword>
<gene>
    <name evidence="2" type="ORF">SAMN04488052_106135</name>
</gene>
<feature type="domain" description="Putative zinc-finger" evidence="1">
    <location>
        <begin position="8"/>
        <end position="41"/>
    </location>
</feature>
<name>A0A1H8UE16_9GAMM</name>
<sequence>MSRDDLTCEEVLEQLFAYLDEELDDTRLAAIDRHLERCRDCFTRAEFEKHLRERVYRTGTAPAPERLRQRLKEVLDRY</sequence>